<dbReference type="Proteomes" id="UP000733379">
    <property type="component" value="Unassembled WGS sequence"/>
</dbReference>
<keyword evidence="4 7" id="KW-0812">Transmembrane</keyword>
<comment type="subcellular location">
    <subcellularLocation>
        <location evidence="1">Cell membrane</location>
        <topology evidence="1">Multi-pass membrane protein</topology>
    </subcellularLocation>
</comment>
<keyword evidence="10" id="KW-1185">Reference proteome</keyword>
<feature type="transmembrane region" description="Helical" evidence="7">
    <location>
        <begin position="30"/>
        <end position="51"/>
    </location>
</feature>
<feature type="domain" description="VTT" evidence="8">
    <location>
        <begin position="19"/>
        <end position="143"/>
    </location>
</feature>
<dbReference type="PANTHER" id="PTHR42709:SF6">
    <property type="entry name" value="UNDECAPRENYL PHOSPHATE TRANSPORTER A"/>
    <property type="match status" value="1"/>
</dbReference>
<evidence type="ECO:0000259" key="8">
    <source>
        <dbReference type="Pfam" id="PF09335"/>
    </source>
</evidence>
<accession>A0ABS6BD41</accession>
<evidence type="ECO:0000313" key="10">
    <source>
        <dbReference type="Proteomes" id="UP000733379"/>
    </source>
</evidence>
<evidence type="ECO:0000256" key="5">
    <source>
        <dbReference type="ARBA" id="ARBA00022989"/>
    </source>
</evidence>
<comment type="caution">
    <text evidence="9">The sequence shown here is derived from an EMBL/GenBank/DDBJ whole genome shotgun (WGS) entry which is preliminary data.</text>
</comment>
<keyword evidence="3" id="KW-1003">Cell membrane</keyword>
<feature type="transmembrane region" description="Helical" evidence="7">
    <location>
        <begin position="127"/>
        <end position="146"/>
    </location>
</feature>
<proteinExistence type="inferred from homology"/>
<gene>
    <name evidence="9" type="ORF">KO481_37165</name>
</gene>
<keyword evidence="6 7" id="KW-0472">Membrane</keyword>
<evidence type="ECO:0000313" key="9">
    <source>
        <dbReference type="EMBL" id="MBU3067138.1"/>
    </source>
</evidence>
<dbReference type="RefSeq" id="WP_215923227.1">
    <property type="nucleotide sequence ID" value="NZ_JAHKNI010000019.1"/>
</dbReference>
<keyword evidence="5 7" id="KW-1133">Transmembrane helix</keyword>
<feature type="transmembrane region" description="Helical" evidence="7">
    <location>
        <begin position="152"/>
        <end position="170"/>
    </location>
</feature>
<evidence type="ECO:0000256" key="4">
    <source>
        <dbReference type="ARBA" id="ARBA00022692"/>
    </source>
</evidence>
<dbReference type="InterPro" id="IPR051311">
    <property type="entry name" value="DedA_domain"/>
</dbReference>
<dbReference type="PANTHER" id="PTHR42709">
    <property type="entry name" value="ALKALINE PHOSPHATASE LIKE PROTEIN"/>
    <property type="match status" value="1"/>
</dbReference>
<dbReference type="EMBL" id="JAHKNI010000019">
    <property type="protein sequence ID" value="MBU3067138.1"/>
    <property type="molecule type" value="Genomic_DNA"/>
</dbReference>
<sequence>MDIAALITAFVVAVLPIAPTEPTLVGLGALAAVLHVSPIVLILVAGLGCSASDHLLYAAGRWGGARVLAWLSRGRATGRATGWLVDRAERWGVPVFVAARWLPAGGSAGAVLAGSLRWRLRRFTPTSLLGSMLWACYATMLGYIGSAFTGNPLAGLGISLIVAVVVMLAMRPFLHQNVTGAPEVAAAVMIVPDDTVYDITPSDLTEPILIAA</sequence>
<name>A0ABS6BD41_9NOCA</name>
<evidence type="ECO:0000256" key="3">
    <source>
        <dbReference type="ARBA" id="ARBA00022475"/>
    </source>
</evidence>
<protein>
    <submittedName>
        <fullName evidence="9">VTT domain-containing protein</fullName>
    </submittedName>
</protein>
<evidence type="ECO:0000256" key="7">
    <source>
        <dbReference type="SAM" id="Phobius"/>
    </source>
</evidence>
<evidence type="ECO:0000256" key="6">
    <source>
        <dbReference type="ARBA" id="ARBA00023136"/>
    </source>
</evidence>
<organism evidence="9 10">
    <name type="scientific">Nocardia albiluteola</name>
    <dbReference type="NCBI Taxonomy" id="2842303"/>
    <lineage>
        <taxon>Bacteria</taxon>
        <taxon>Bacillati</taxon>
        <taxon>Actinomycetota</taxon>
        <taxon>Actinomycetes</taxon>
        <taxon>Mycobacteriales</taxon>
        <taxon>Nocardiaceae</taxon>
        <taxon>Nocardia</taxon>
    </lineage>
</organism>
<evidence type="ECO:0000256" key="2">
    <source>
        <dbReference type="ARBA" id="ARBA00010792"/>
    </source>
</evidence>
<dbReference type="Pfam" id="PF09335">
    <property type="entry name" value="VTT_dom"/>
    <property type="match status" value="1"/>
</dbReference>
<evidence type="ECO:0000256" key="1">
    <source>
        <dbReference type="ARBA" id="ARBA00004651"/>
    </source>
</evidence>
<reference evidence="9 10" key="1">
    <citation type="submission" date="2021-06" db="EMBL/GenBank/DDBJ databases">
        <title>Actinomycetes sequencing.</title>
        <authorList>
            <person name="Shan Q."/>
        </authorList>
    </citation>
    <scope>NUCLEOTIDE SEQUENCE [LARGE SCALE GENOMIC DNA]</scope>
    <source>
        <strain evidence="9 10">NEAU-G5</strain>
    </source>
</reference>
<comment type="similarity">
    <text evidence="2">Belongs to the DedA family.</text>
</comment>
<dbReference type="InterPro" id="IPR032816">
    <property type="entry name" value="VTT_dom"/>
</dbReference>